<dbReference type="RefSeq" id="WP_147661703.1">
    <property type="nucleotide sequence ID" value="NZ_CP042905.2"/>
</dbReference>
<sequence>MGDIDAVLIADKYGIPIYSKDYSNKNIDESLLLSFFSALKSFSNSFLQSSKMNELKSISLGNSLLDFETVDFDHIGQVDLLLISTGFDPTTSHAILSEITELFSIYLDEINTSNSDLLKGMKKGIIPNFAGFSPQLAKILDSIQTEDYFSMDFNLNIPVEALTIIDKLFENDLSLAKTYDFDGIGLLNQILSEYSQNCLEKDITQRFINNNVPNEKEKGKKVKQKRKKKK</sequence>
<dbReference type="GeneID" id="41328581"/>
<protein>
    <submittedName>
        <fullName evidence="1">Uncharacterized protein</fullName>
    </submittedName>
</protein>
<proteinExistence type="predicted"/>
<reference evidence="1 2" key="2">
    <citation type="journal article" date="2024" name="Int. J. Syst. Evol. Microbiol.">
        <title>Promethearchaeum syntrophicum gen. nov., sp. nov., an anaerobic, obligately syntrophic archaeon, the first isolate of the lineage 'Asgard' archaea, and proposal of the new archaeal phylum Promethearchaeota phyl. nov. and kingdom Promethearchaeati regn. nov.</title>
        <authorList>
            <person name="Imachi H."/>
            <person name="Nobu M.K."/>
            <person name="Kato S."/>
            <person name="Takaki Y."/>
            <person name="Miyazaki M."/>
            <person name="Miyata M."/>
            <person name="Ogawara M."/>
            <person name="Saito Y."/>
            <person name="Sakai S."/>
            <person name="Tahara Y.O."/>
            <person name="Takano Y."/>
            <person name="Tasumi E."/>
            <person name="Uematsu K."/>
            <person name="Yoshimura T."/>
            <person name="Itoh T."/>
            <person name="Ohkuma M."/>
            <person name="Takai K."/>
        </authorList>
    </citation>
    <scope>NUCLEOTIDE SEQUENCE [LARGE SCALE GENOMIC DNA]</scope>
    <source>
        <strain evidence="1 2">MK-D1</strain>
    </source>
</reference>
<organism evidence="1 2">
    <name type="scientific">Promethearchaeum syntrophicum</name>
    <dbReference type="NCBI Taxonomy" id="2594042"/>
    <lineage>
        <taxon>Archaea</taxon>
        <taxon>Promethearchaeati</taxon>
        <taxon>Promethearchaeota</taxon>
        <taxon>Promethearchaeia</taxon>
        <taxon>Promethearchaeales</taxon>
        <taxon>Promethearchaeaceae</taxon>
        <taxon>Promethearchaeum</taxon>
    </lineage>
</organism>
<keyword evidence="2" id="KW-1185">Reference proteome</keyword>
<reference evidence="1 2" key="1">
    <citation type="journal article" date="2020" name="Nature">
        <title>Isolation of an archaeon at the prokaryote-eukaryote interface.</title>
        <authorList>
            <person name="Imachi H."/>
            <person name="Nobu M.K."/>
            <person name="Nakahara N."/>
            <person name="Morono Y."/>
            <person name="Ogawara M."/>
            <person name="Takaki Y."/>
            <person name="Takano Y."/>
            <person name="Uematsu K."/>
            <person name="Ikuta T."/>
            <person name="Ito M."/>
            <person name="Matsui Y."/>
            <person name="Miyazaki M."/>
            <person name="Murata K."/>
            <person name="Saito Y."/>
            <person name="Sakai S."/>
            <person name="Song C."/>
            <person name="Tasumi E."/>
            <person name="Yamanaka Y."/>
            <person name="Yamaguchi T."/>
            <person name="Kamagata Y."/>
            <person name="Tamaki H."/>
            <person name="Takai K."/>
        </authorList>
    </citation>
    <scope>NUCLEOTIDE SEQUENCE [LARGE SCALE GENOMIC DNA]</scope>
    <source>
        <strain evidence="1 2">MK-D1</strain>
    </source>
</reference>
<dbReference type="EMBL" id="CP042905">
    <property type="protein sequence ID" value="QEE14761.1"/>
    <property type="molecule type" value="Genomic_DNA"/>
</dbReference>
<name>A0A5B9D711_9ARCH</name>
<evidence type="ECO:0000313" key="1">
    <source>
        <dbReference type="EMBL" id="QEE14761.1"/>
    </source>
</evidence>
<evidence type="ECO:0000313" key="2">
    <source>
        <dbReference type="Proteomes" id="UP000321408"/>
    </source>
</evidence>
<gene>
    <name evidence="1" type="ORF">DSAG12_00577</name>
</gene>
<accession>A0A5B9D711</accession>
<dbReference type="KEGG" id="psyt:DSAG12_00577"/>
<dbReference type="AlphaFoldDB" id="A0A5B9D711"/>
<dbReference type="Proteomes" id="UP000321408">
    <property type="component" value="Chromosome"/>
</dbReference>